<reference evidence="5 6" key="1">
    <citation type="submission" date="2017-08" db="EMBL/GenBank/DDBJ databases">
        <authorList>
            <person name="de Groot N.N."/>
        </authorList>
    </citation>
    <scope>NUCLEOTIDE SEQUENCE [LARGE SCALE GENOMIC DNA]</scope>
    <source>
        <strain evidence="5 6">USBA 352</strain>
    </source>
</reference>
<dbReference type="GO" id="GO:0015808">
    <property type="term" value="P:L-alanine transport"/>
    <property type="evidence" value="ECO:0007669"/>
    <property type="project" value="TreeGrafter"/>
</dbReference>
<dbReference type="Gene3D" id="3.40.50.300">
    <property type="entry name" value="P-loop containing nucleotide triphosphate hydrolases"/>
    <property type="match status" value="1"/>
</dbReference>
<evidence type="ECO:0000313" key="6">
    <source>
        <dbReference type="Proteomes" id="UP000219331"/>
    </source>
</evidence>
<dbReference type="PANTHER" id="PTHR45772:SF7">
    <property type="entry name" value="AMINO ACID ABC TRANSPORTER ATP-BINDING PROTEIN"/>
    <property type="match status" value="1"/>
</dbReference>
<dbReference type="GO" id="GO:0005304">
    <property type="term" value="F:L-valine transmembrane transporter activity"/>
    <property type="evidence" value="ECO:0007669"/>
    <property type="project" value="TreeGrafter"/>
</dbReference>
<name>A0A285TSY1_9HYPH</name>
<dbReference type="GO" id="GO:1903805">
    <property type="term" value="P:L-valine import across plasma membrane"/>
    <property type="evidence" value="ECO:0007669"/>
    <property type="project" value="TreeGrafter"/>
</dbReference>
<dbReference type="InterPro" id="IPR027417">
    <property type="entry name" value="P-loop_NTPase"/>
</dbReference>
<keyword evidence="3 5" id="KW-0067">ATP-binding</keyword>
<evidence type="ECO:0000256" key="2">
    <source>
        <dbReference type="ARBA" id="ARBA00022741"/>
    </source>
</evidence>
<dbReference type="CDD" id="cd03219">
    <property type="entry name" value="ABC_Mj1267_LivG_branched"/>
    <property type="match status" value="1"/>
</dbReference>
<dbReference type="GO" id="GO:0015188">
    <property type="term" value="F:L-isoleucine transmembrane transporter activity"/>
    <property type="evidence" value="ECO:0007669"/>
    <property type="project" value="TreeGrafter"/>
</dbReference>
<dbReference type="OrthoDB" id="9806149at2"/>
<protein>
    <submittedName>
        <fullName evidence="5">Amino acid/amide ABC transporter ATP-binding protein 1, HAAT family</fullName>
    </submittedName>
</protein>
<dbReference type="InterPro" id="IPR051120">
    <property type="entry name" value="ABC_AA/LPS_Transport"/>
</dbReference>
<feature type="domain" description="ABC transporter" evidence="4">
    <location>
        <begin position="6"/>
        <end position="237"/>
    </location>
</feature>
<dbReference type="Pfam" id="PF00005">
    <property type="entry name" value="ABC_tran"/>
    <property type="match status" value="1"/>
</dbReference>
<keyword evidence="6" id="KW-1185">Reference proteome</keyword>
<dbReference type="SUPFAM" id="SSF52540">
    <property type="entry name" value="P-loop containing nucleoside triphosphate hydrolases"/>
    <property type="match status" value="1"/>
</dbReference>
<dbReference type="EMBL" id="OBML01000017">
    <property type="protein sequence ID" value="SOC27072.1"/>
    <property type="molecule type" value="Genomic_DNA"/>
</dbReference>
<dbReference type="GO" id="GO:0005524">
    <property type="term" value="F:ATP binding"/>
    <property type="evidence" value="ECO:0007669"/>
    <property type="project" value="UniProtKB-KW"/>
</dbReference>
<dbReference type="SMART" id="SM00382">
    <property type="entry name" value="AAA"/>
    <property type="match status" value="1"/>
</dbReference>
<dbReference type="InterPro" id="IPR003439">
    <property type="entry name" value="ABC_transporter-like_ATP-bd"/>
</dbReference>
<evidence type="ECO:0000256" key="1">
    <source>
        <dbReference type="ARBA" id="ARBA00022448"/>
    </source>
</evidence>
<dbReference type="RefSeq" id="WP_097176654.1">
    <property type="nucleotide sequence ID" value="NZ_JAJGNR010000002.1"/>
</dbReference>
<dbReference type="Proteomes" id="UP000219331">
    <property type="component" value="Unassembled WGS sequence"/>
</dbReference>
<gene>
    <name evidence="5" type="ORF">SAMN05421512_11759</name>
</gene>
<evidence type="ECO:0000259" key="4">
    <source>
        <dbReference type="PROSITE" id="PS50893"/>
    </source>
</evidence>
<dbReference type="Pfam" id="PF12399">
    <property type="entry name" value="BCA_ABC_TP_C"/>
    <property type="match status" value="1"/>
</dbReference>
<organism evidence="5 6">
    <name type="scientific">Stappia indica</name>
    <dbReference type="NCBI Taxonomy" id="538381"/>
    <lineage>
        <taxon>Bacteria</taxon>
        <taxon>Pseudomonadati</taxon>
        <taxon>Pseudomonadota</taxon>
        <taxon>Alphaproteobacteria</taxon>
        <taxon>Hyphomicrobiales</taxon>
        <taxon>Stappiaceae</taxon>
        <taxon>Stappia</taxon>
    </lineage>
</organism>
<dbReference type="GO" id="GO:1903806">
    <property type="term" value="P:L-isoleucine import across plasma membrane"/>
    <property type="evidence" value="ECO:0007669"/>
    <property type="project" value="TreeGrafter"/>
</dbReference>
<dbReference type="GO" id="GO:0005886">
    <property type="term" value="C:plasma membrane"/>
    <property type="evidence" value="ECO:0007669"/>
    <property type="project" value="TreeGrafter"/>
</dbReference>
<keyword evidence="1" id="KW-0813">Transport</keyword>
<dbReference type="GO" id="GO:0015192">
    <property type="term" value="F:L-phenylalanine transmembrane transporter activity"/>
    <property type="evidence" value="ECO:0007669"/>
    <property type="project" value="TreeGrafter"/>
</dbReference>
<keyword evidence="2" id="KW-0547">Nucleotide-binding</keyword>
<sequence length="246" mass="26334">MSGHLLEVRNVTRRFGGLVANSDVTFTVSPGEIIGLIGPNGAGKTTLFNVLVGIYPPSSGEVIFDGKSIGGLKPHQIAKSGLTKTFQNVALFAESSVLDNVVTGGLVNRSLADARRFAAECLERVGIGAIAQKKAGDLSFPERARVEVARALCTSPKLLLLDEVMAALTPAEMEEIIELVRSLRDEGMTFIVVEHHMKAVMKLCERLIVLNFGEMIADGTPEEIASNRKVLDAYLGANFSTEGEGH</sequence>
<dbReference type="AlphaFoldDB" id="A0A285TSY1"/>
<dbReference type="GO" id="GO:0042941">
    <property type="term" value="P:D-alanine transmembrane transport"/>
    <property type="evidence" value="ECO:0007669"/>
    <property type="project" value="TreeGrafter"/>
</dbReference>
<dbReference type="InterPro" id="IPR003593">
    <property type="entry name" value="AAA+_ATPase"/>
</dbReference>
<dbReference type="GO" id="GO:0016887">
    <property type="term" value="F:ATP hydrolysis activity"/>
    <property type="evidence" value="ECO:0007669"/>
    <property type="project" value="InterPro"/>
</dbReference>
<dbReference type="STRING" id="538381.GCA_001696535_02844"/>
<dbReference type="InterPro" id="IPR032823">
    <property type="entry name" value="BCA_ABC_TP_C"/>
</dbReference>
<evidence type="ECO:0000256" key="3">
    <source>
        <dbReference type="ARBA" id="ARBA00022840"/>
    </source>
</evidence>
<dbReference type="PROSITE" id="PS50893">
    <property type="entry name" value="ABC_TRANSPORTER_2"/>
    <property type="match status" value="1"/>
</dbReference>
<dbReference type="PANTHER" id="PTHR45772">
    <property type="entry name" value="CONSERVED COMPONENT OF ABC TRANSPORTER FOR NATURAL AMINO ACIDS-RELATED"/>
    <property type="match status" value="1"/>
</dbReference>
<proteinExistence type="predicted"/>
<evidence type="ECO:0000313" key="5">
    <source>
        <dbReference type="EMBL" id="SOC27072.1"/>
    </source>
</evidence>
<accession>A0A285TSY1</accession>